<name>A0ABV1EV74_9BACI</name>
<evidence type="ECO:0000313" key="2">
    <source>
        <dbReference type="Proteomes" id="UP001465426"/>
    </source>
</evidence>
<proteinExistence type="predicted"/>
<dbReference type="InterPro" id="IPR019658">
    <property type="entry name" value="DUF2515"/>
</dbReference>
<organism evidence="1 2">
    <name type="scientific">Niallia hominis</name>
    <dbReference type="NCBI Taxonomy" id="3133173"/>
    <lineage>
        <taxon>Bacteria</taxon>
        <taxon>Bacillati</taxon>
        <taxon>Bacillota</taxon>
        <taxon>Bacilli</taxon>
        <taxon>Bacillales</taxon>
        <taxon>Bacillaceae</taxon>
        <taxon>Niallia</taxon>
    </lineage>
</organism>
<gene>
    <name evidence="1" type="ORF">WMO63_04835</name>
</gene>
<protein>
    <submittedName>
        <fullName evidence="1">DUF2515 family protein</fullName>
    </submittedName>
</protein>
<dbReference type="Proteomes" id="UP001465426">
    <property type="component" value="Unassembled WGS sequence"/>
</dbReference>
<dbReference type="Pfam" id="PF10720">
    <property type="entry name" value="DUF2515"/>
    <property type="match status" value="1"/>
</dbReference>
<dbReference type="EMBL" id="JBBMFN010000006">
    <property type="protein sequence ID" value="MEQ2464997.1"/>
    <property type="molecule type" value="Genomic_DNA"/>
</dbReference>
<sequence>MIGINSYFSPIEEEKLITRIRLITDKCNLDNISRTNAYLRYYNKNQEIQWAFLASQVSRNAGWNMCDLNGLWLPQLVSQKKRQQIYLTYEKANWLIFKDAYPQLLLYEYSTKINAPMFHLLKVFQVSSFMEQEWLEFWKNRDKKRLMNSLIINEQNVIQKPVIKNERIKHHIFHYLPYLFQDLLHFNAVLFPTLYGNLYGASVANFTSLDERIRLGNTLANLLFKNNLYQDFYDFARKREHTGSRKDYEKYIYPKMTNTTPILRAVFPIVNHRDSERGDWYKKKIKHKWRVSGDNKEPFLITDWYFNKQEQLHELIRQKNKWF</sequence>
<keyword evidence="2" id="KW-1185">Reference proteome</keyword>
<comment type="caution">
    <text evidence="1">The sequence shown here is derived from an EMBL/GenBank/DDBJ whole genome shotgun (WGS) entry which is preliminary data.</text>
</comment>
<reference evidence="1 2" key="1">
    <citation type="submission" date="2024-03" db="EMBL/GenBank/DDBJ databases">
        <title>Human intestinal bacterial collection.</title>
        <authorList>
            <person name="Pauvert C."/>
            <person name="Hitch T.C.A."/>
            <person name="Clavel T."/>
        </authorList>
    </citation>
    <scope>NUCLEOTIDE SEQUENCE [LARGE SCALE GENOMIC DNA]</scope>
    <source>
        <strain evidence="1 2">CLA-SR-H024</strain>
    </source>
</reference>
<accession>A0ABV1EV74</accession>
<evidence type="ECO:0000313" key="1">
    <source>
        <dbReference type="EMBL" id="MEQ2464997.1"/>
    </source>
</evidence>